<evidence type="ECO:0000259" key="8">
    <source>
        <dbReference type="PROSITE" id="PS50928"/>
    </source>
</evidence>
<dbReference type="InterPro" id="IPR035906">
    <property type="entry name" value="MetI-like_sf"/>
</dbReference>
<feature type="transmembrane region" description="Helical" evidence="7">
    <location>
        <begin position="12"/>
        <end position="40"/>
    </location>
</feature>
<gene>
    <name evidence="9" type="ORF">CCDG5_2020</name>
</gene>
<name>A0A078KRH4_9FIRM</name>
<keyword evidence="6 7" id="KW-0472">Membrane</keyword>
<evidence type="ECO:0000256" key="3">
    <source>
        <dbReference type="ARBA" id="ARBA00022475"/>
    </source>
</evidence>
<proteinExistence type="inferred from homology"/>
<evidence type="ECO:0000313" key="10">
    <source>
        <dbReference type="Proteomes" id="UP000032431"/>
    </source>
</evidence>
<dbReference type="GO" id="GO:0005886">
    <property type="term" value="C:plasma membrane"/>
    <property type="evidence" value="ECO:0007669"/>
    <property type="project" value="UniProtKB-SubCell"/>
</dbReference>
<feature type="domain" description="ABC transmembrane type-1" evidence="8">
    <location>
        <begin position="72"/>
        <end position="282"/>
    </location>
</feature>
<dbReference type="OrthoDB" id="367897at2"/>
<feature type="transmembrane region" description="Helical" evidence="7">
    <location>
        <begin position="109"/>
        <end position="130"/>
    </location>
</feature>
<dbReference type="STRING" id="29343.CCDG5_2020"/>
<keyword evidence="5 7" id="KW-1133">Transmembrane helix</keyword>
<accession>A0A078KRH4</accession>
<dbReference type="Gene3D" id="1.10.3720.10">
    <property type="entry name" value="MetI-like"/>
    <property type="match status" value="1"/>
</dbReference>
<dbReference type="KEGG" id="ccel:CCDG5_2020"/>
<reference evidence="10" key="1">
    <citation type="submission" date="2014-07" db="EMBL/GenBank/DDBJ databases">
        <authorList>
            <person name="Wibberg D."/>
        </authorList>
    </citation>
    <scope>NUCLEOTIDE SEQUENCE [LARGE SCALE GENOMIC DNA]</scope>
    <source>
        <strain evidence="10">DG5</strain>
    </source>
</reference>
<evidence type="ECO:0000313" key="9">
    <source>
        <dbReference type="EMBL" id="CDZ25112.1"/>
    </source>
</evidence>
<dbReference type="AlphaFoldDB" id="A0A078KRH4"/>
<dbReference type="Pfam" id="PF00528">
    <property type="entry name" value="BPD_transp_1"/>
    <property type="match status" value="1"/>
</dbReference>
<dbReference type="PANTHER" id="PTHR43005:SF2">
    <property type="entry name" value="INTEGRAL MEMBRANE SUGAR TRANSPORT PROTEIN"/>
    <property type="match status" value="1"/>
</dbReference>
<feature type="transmembrane region" description="Helical" evidence="7">
    <location>
        <begin position="263"/>
        <end position="286"/>
    </location>
</feature>
<dbReference type="HOGENOM" id="CLU_016047_0_0_9"/>
<evidence type="ECO:0000256" key="4">
    <source>
        <dbReference type="ARBA" id="ARBA00022692"/>
    </source>
</evidence>
<organism evidence="9 10">
    <name type="scientific">[Clostridium] cellulosi</name>
    <dbReference type="NCBI Taxonomy" id="29343"/>
    <lineage>
        <taxon>Bacteria</taxon>
        <taxon>Bacillati</taxon>
        <taxon>Bacillota</taxon>
        <taxon>Clostridia</taxon>
        <taxon>Eubacteriales</taxon>
        <taxon>Oscillospiraceae</taxon>
        <taxon>Oscillospiraceae incertae sedis</taxon>
    </lineage>
</organism>
<evidence type="ECO:0000256" key="6">
    <source>
        <dbReference type="ARBA" id="ARBA00023136"/>
    </source>
</evidence>
<sequence length="290" mass="32591">MFRNLSYKVQKRITIISFLILPVLFLIVFTFIPAMNMIWYSFTDWNGYSLTKRFIGFANYKRIFTNPANFKPLFNSLYYFFGGLIQIAIAFYFAVVLNSKVFAKNVFKGLFFFPYLINSVAISLIFVFFFQPQGTLDAVLKLFGITGTPQWLGNPHIANYSLAATSIWRYFGYNFIIFLGAIQSIPDDIIEAAVLDGASAWQRTRYITIPSVKNIIKLNLILNISGAISVFEIPYIMTSGANGTNTFVIQTVNTAFTLQHVGLASAMAVVVLIIVSVTTILSNVLIKGDD</sequence>
<dbReference type="PANTHER" id="PTHR43005">
    <property type="entry name" value="BLR7065 PROTEIN"/>
    <property type="match status" value="1"/>
</dbReference>
<evidence type="ECO:0000256" key="1">
    <source>
        <dbReference type="ARBA" id="ARBA00004651"/>
    </source>
</evidence>
<comment type="similarity">
    <text evidence="7">Belongs to the binding-protein-dependent transport system permease family.</text>
</comment>
<keyword evidence="4 7" id="KW-0812">Transmembrane</keyword>
<dbReference type="GO" id="GO:0055085">
    <property type="term" value="P:transmembrane transport"/>
    <property type="evidence" value="ECO:0007669"/>
    <property type="project" value="InterPro"/>
</dbReference>
<evidence type="ECO:0000256" key="7">
    <source>
        <dbReference type="RuleBase" id="RU363032"/>
    </source>
</evidence>
<feature type="transmembrane region" description="Helical" evidence="7">
    <location>
        <begin position="77"/>
        <end position="97"/>
    </location>
</feature>
<dbReference type="SUPFAM" id="SSF161098">
    <property type="entry name" value="MetI-like"/>
    <property type="match status" value="1"/>
</dbReference>
<dbReference type="CDD" id="cd06261">
    <property type="entry name" value="TM_PBP2"/>
    <property type="match status" value="1"/>
</dbReference>
<keyword evidence="3" id="KW-1003">Cell membrane</keyword>
<comment type="subcellular location">
    <subcellularLocation>
        <location evidence="1 7">Cell membrane</location>
        <topology evidence="1 7">Multi-pass membrane protein</topology>
    </subcellularLocation>
</comment>
<dbReference type="Proteomes" id="UP000032431">
    <property type="component" value="Chromosome I"/>
</dbReference>
<evidence type="ECO:0000256" key="5">
    <source>
        <dbReference type="ARBA" id="ARBA00022989"/>
    </source>
</evidence>
<dbReference type="InterPro" id="IPR000515">
    <property type="entry name" value="MetI-like"/>
</dbReference>
<keyword evidence="2 7" id="KW-0813">Transport</keyword>
<dbReference type="PATRIC" id="fig|29343.3.peg.2144"/>
<keyword evidence="10" id="KW-1185">Reference proteome</keyword>
<dbReference type="EMBL" id="LM995447">
    <property type="protein sequence ID" value="CDZ25112.1"/>
    <property type="molecule type" value="Genomic_DNA"/>
</dbReference>
<protein>
    <submittedName>
        <fullName evidence="9">Sugar ABC transporter permease</fullName>
    </submittedName>
</protein>
<dbReference type="PROSITE" id="PS50928">
    <property type="entry name" value="ABC_TM1"/>
    <property type="match status" value="1"/>
</dbReference>
<evidence type="ECO:0000256" key="2">
    <source>
        <dbReference type="ARBA" id="ARBA00022448"/>
    </source>
</evidence>